<dbReference type="AlphaFoldDB" id="A0A076MPJ5"/>
<dbReference type="EMBL" id="CP009110">
    <property type="protein sequence ID" value="AIJ22579.1"/>
    <property type="molecule type" value="Genomic_DNA"/>
</dbReference>
<organism evidence="3 4">
    <name type="scientific">Amycolatopsis methanolica 239</name>
    <dbReference type="NCBI Taxonomy" id="1068978"/>
    <lineage>
        <taxon>Bacteria</taxon>
        <taxon>Bacillati</taxon>
        <taxon>Actinomycetota</taxon>
        <taxon>Actinomycetes</taxon>
        <taxon>Pseudonocardiales</taxon>
        <taxon>Pseudonocardiaceae</taxon>
        <taxon>Amycolatopsis</taxon>
        <taxon>Amycolatopsis methanolica group</taxon>
    </lineage>
</organism>
<dbReference type="PROSITE" id="PS50902">
    <property type="entry name" value="FLAVODOXIN_LIKE"/>
    <property type="match status" value="1"/>
</dbReference>
<dbReference type="RefSeq" id="WP_026153047.1">
    <property type="nucleotide sequence ID" value="NZ_AQUL01000001.1"/>
</dbReference>
<evidence type="ECO:0000256" key="1">
    <source>
        <dbReference type="ARBA" id="ARBA00006961"/>
    </source>
</evidence>
<sequence>MTTRILVVYYSATGNTAKLAAALAGGAADAGAEVRVRTVAETAPPEAIATNPRWQAWVDAGPHDELATLADLEWADGLAIGSPTRFGGPASQLKSYLDTTGGLWAKGKLVDKVATSFTTASTAHGGLEATVLAMNNIFYHWGAIVLPLGYGQPHLLESGNPYGGSFVSRKAAEPDKESLEALRIQGHRLATIAGYVRVGRGGA</sequence>
<dbReference type="SUPFAM" id="SSF52218">
    <property type="entry name" value="Flavoproteins"/>
    <property type="match status" value="1"/>
</dbReference>
<keyword evidence="4" id="KW-1185">Reference proteome</keyword>
<dbReference type="STRING" id="1068978.AMETH_2487"/>
<evidence type="ECO:0000313" key="3">
    <source>
        <dbReference type="EMBL" id="AIJ22579.1"/>
    </source>
</evidence>
<dbReference type="NCBIfam" id="NF002999">
    <property type="entry name" value="PRK03767.1"/>
    <property type="match status" value="1"/>
</dbReference>
<dbReference type="PANTHER" id="PTHR30546">
    <property type="entry name" value="FLAVODOXIN-RELATED PROTEIN WRBA-RELATED"/>
    <property type="match status" value="1"/>
</dbReference>
<dbReference type="GO" id="GO:0016020">
    <property type="term" value="C:membrane"/>
    <property type="evidence" value="ECO:0007669"/>
    <property type="project" value="TreeGrafter"/>
</dbReference>
<evidence type="ECO:0000259" key="2">
    <source>
        <dbReference type="PROSITE" id="PS50902"/>
    </source>
</evidence>
<evidence type="ECO:0000313" key="4">
    <source>
        <dbReference type="Proteomes" id="UP000062973"/>
    </source>
</evidence>
<accession>A0A076MPJ5</accession>
<proteinExistence type="inferred from homology"/>
<dbReference type="Pfam" id="PF03358">
    <property type="entry name" value="FMN_red"/>
    <property type="match status" value="1"/>
</dbReference>
<dbReference type="NCBIfam" id="TIGR01755">
    <property type="entry name" value="flav_wrbA"/>
    <property type="match status" value="1"/>
</dbReference>
<dbReference type="GO" id="GO:0003955">
    <property type="term" value="F:NAD(P)H dehydrogenase (quinone) activity"/>
    <property type="evidence" value="ECO:0007669"/>
    <property type="project" value="InterPro"/>
</dbReference>
<dbReference type="GO" id="GO:0010181">
    <property type="term" value="F:FMN binding"/>
    <property type="evidence" value="ECO:0007669"/>
    <property type="project" value="InterPro"/>
</dbReference>
<dbReference type="InterPro" id="IPR008254">
    <property type="entry name" value="Flavodoxin/NO_synth"/>
</dbReference>
<dbReference type="OrthoDB" id="9801479at2"/>
<dbReference type="PANTHER" id="PTHR30546:SF23">
    <property type="entry name" value="FLAVOPROTEIN-LIKE PROTEIN YCP4-RELATED"/>
    <property type="match status" value="1"/>
</dbReference>
<dbReference type="PATRIC" id="fig|1068978.7.peg.2658"/>
<dbReference type="InterPro" id="IPR005025">
    <property type="entry name" value="FMN_Rdtase-like_dom"/>
</dbReference>
<dbReference type="Gene3D" id="3.40.50.360">
    <property type="match status" value="1"/>
</dbReference>
<dbReference type="InterPro" id="IPR001226">
    <property type="entry name" value="Flavodoxin_CS"/>
</dbReference>
<dbReference type="KEGG" id="amq:AMETH_2487"/>
<dbReference type="GO" id="GO:0009055">
    <property type="term" value="F:electron transfer activity"/>
    <property type="evidence" value="ECO:0007669"/>
    <property type="project" value="InterPro"/>
</dbReference>
<dbReference type="InterPro" id="IPR010089">
    <property type="entry name" value="Flavoprotein_WrbA-like"/>
</dbReference>
<gene>
    <name evidence="3" type="primary">wrbA</name>
    <name evidence="3" type="ORF">AMETH_2487</name>
</gene>
<comment type="similarity">
    <text evidence="1">Belongs to the WrbA family.</text>
</comment>
<dbReference type="PROSITE" id="PS00201">
    <property type="entry name" value="FLAVODOXIN"/>
    <property type="match status" value="1"/>
</dbReference>
<dbReference type="eggNOG" id="COG0655">
    <property type="taxonomic scope" value="Bacteria"/>
</dbReference>
<dbReference type="Proteomes" id="UP000062973">
    <property type="component" value="Chromosome"/>
</dbReference>
<dbReference type="InterPro" id="IPR029039">
    <property type="entry name" value="Flavoprotein-like_sf"/>
</dbReference>
<dbReference type="HOGENOM" id="CLU_051402_0_2_11"/>
<name>A0A076MPJ5_AMYME</name>
<protein>
    <submittedName>
        <fullName evidence="3">TrpR binding protein WrbA</fullName>
    </submittedName>
</protein>
<reference evidence="3 4" key="1">
    <citation type="submission" date="2014-07" db="EMBL/GenBank/DDBJ databases">
        <title>Whole Genome Sequence of the Amycolatopsis methanolica 239.</title>
        <authorList>
            <person name="Tang B."/>
        </authorList>
    </citation>
    <scope>NUCLEOTIDE SEQUENCE [LARGE SCALE GENOMIC DNA]</scope>
    <source>
        <strain evidence="3 4">239</strain>
    </source>
</reference>
<feature type="domain" description="Flavodoxin-like" evidence="2">
    <location>
        <begin position="5"/>
        <end position="190"/>
    </location>
</feature>